<comment type="caution">
    <text evidence="2">The sequence shown here is derived from an EMBL/GenBank/DDBJ whole genome shotgun (WGS) entry which is preliminary data.</text>
</comment>
<proteinExistence type="predicted"/>
<sequence>MRNDRRLAIGGSGRIPQQGYGGVAAHPLLECRAILRHIVAK</sequence>
<keyword evidence="3" id="KW-1185">Reference proteome</keyword>
<dbReference type="AlphaFoldDB" id="N1MU62"/>
<dbReference type="Proteomes" id="UP000013201">
    <property type="component" value="Unassembled WGS sequence"/>
</dbReference>
<evidence type="ECO:0000313" key="2">
    <source>
        <dbReference type="EMBL" id="CCW20294.1"/>
    </source>
</evidence>
<accession>N1MU62</accession>
<reference evidence="3" key="2">
    <citation type="submission" date="2013-04" db="EMBL/GenBank/DDBJ databases">
        <title>Bisphenol A degrading Sphingobium sp. strain BiD32.</title>
        <authorList>
            <person name="Nielsen J.L."/>
            <person name="Zhou N.A."/>
            <person name="Kjeldal H."/>
        </authorList>
    </citation>
    <scope>NUCLEOTIDE SEQUENCE [LARGE SCALE GENOMIC DNA]</scope>
    <source>
        <strain evidence="3">BiD32</strain>
    </source>
</reference>
<gene>
    <name evidence="2" type="ORF">EBBID32_46680</name>
</gene>
<name>N1MU62_9SPHN</name>
<dbReference type="EMBL" id="CAVK010000256">
    <property type="protein sequence ID" value="CCW20294.1"/>
    <property type="molecule type" value="Genomic_DNA"/>
</dbReference>
<reference evidence="2 3" key="1">
    <citation type="submission" date="2013-03" db="EMBL/GenBank/DDBJ databases">
        <authorList>
            <person name="Le V."/>
        </authorList>
    </citation>
    <scope>NUCLEOTIDE SEQUENCE [LARGE SCALE GENOMIC DNA]</scope>
    <source>
        <strain evidence="2 3">BiD32</strain>
    </source>
</reference>
<evidence type="ECO:0000313" key="3">
    <source>
        <dbReference type="Proteomes" id="UP000013201"/>
    </source>
</evidence>
<evidence type="ECO:0000256" key="1">
    <source>
        <dbReference type="SAM" id="MobiDB-lite"/>
    </source>
</evidence>
<protein>
    <submittedName>
        <fullName evidence="2">Uncharacterized protein</fullName>
    </submittedName>
</protein>
<organism evidence="2 3">
    <name type="scientific">Sphingobium indicum BiD32</name>
    <dbReference type="NCBI Taxonomy" id="1301087"/>
    <lineage>
        <taxon>Bacteria</taxon>
        <taxon>Pseudomonadati</taxon>
        <taxon>Pseudomonadota</taxon>
        <taxon>Alphaproteobacteria</taxon>
        <taxon>Sphingomonadales</taxon>
        <taxon>Sphingomonadaceae</taxon>
        <taxon>Sphingobium</taxon>
    </lineage>
</organism>
<feature type="region of interest" description="Disordered" evidence="1">
    <location>
        <begin position="1"/>
        <end position="21"/>
    </location>
</feature>